<dbReference type="AlphaFoldDB" id="A0AAV6UI77"/>
<protein>
    <submittedName>
        <fullName evidence="1">Uncharacterized protein</fullName>
    </submittedName>
</protein>
<proteinExistence type="predicted"/>
<dbReference type="Proteomes" id="UP000827092">
    <property type="component" value="Unassembled WGS sequence"/>
</dbReference>
<accession>A0AAV6UI77</accession>
<organism evidence="1 2">
    <name type="scientific">Oedothorax gibbosus</name>
    <dbReference type="NCBI Taxonomy" id="931172"/>
    <lineage>
        <taxon>Eukaryota</taxon>
        <taxon>Metazoa</taxon>
        <taxon>Ecdysozoa</taxon>
        <taxon>Arthropoda</taxon>
        <taxon>Chelicerata</taxon>
        <taxon>Arachnida</taxon>
        <taxon>Araneae</taxon>
        <taxon>Araneomorphae</taxon>
        <taxon>Entelegynae</taxon>
        <taxon>Araneoidea</taxon>
        <taxon>Linyphiidae</taxon>
        <taxon>Erigoninae</taxon>
        <taxon>Oedothorax</taxon>
    </lineage>
</organism>
<comment type="caution">
    <text evidence="1">The sequence shown here is derived from an EMBL/GenBank/DDBJ whole genome shotgun (WGS) entry which is preliminary data.</text>
</comment>
<dbReference type="EMBL" id="JAFNEN010000394">
    <property type="protein sequence ID" value="KAG8183972.1"/>
    <property type="molecule type" value="Genomic_DNA"/>
</dbReference>
<name>A0AAV6UI77_9ARAC</name>
<reference evidence="1 2" key="1">
    <citation type="journal article" date="2022" name="Nat. Ecol. Evol.">
        <title>A masculinizing supergene underlies an exaggerated male reproductive morph in a spider.</title>
        <authorList>
            <person name="Hendrickx F."/>
            <person name="De Corte Z."/>
            <person name="Sonet G."/>
            <person name="Van Belleghem S.M."/>
            <person name="Kostlbacher S."/>
            <person name="Vangestel C."/>
        </authorList>
    </citation>
    <scope>NUCLEOTIDE SEQUENCE [LARGE SCALE GENOMIC DNA]</scope>
    <source>
        <strain evidence="1">W744_W776</strain>
    </source>
</reference>
<evidence type="ECO:0000313" key="1">
    <source>
        <dbReference type="EMBL" id="KAG8183972.1"/>
    </source>
</evidence>
<sequence>MSLPHNPSQQPHQTTQTELTIPSPVVSIIPIPKHPSFLFRIFFSPRACAVPFRPSWVRKGVPSRRGVSFRQLLFGGGRRRTISVRCRLVFCCCWWWRCLGGSRRNRGPSEVSVE</sequence>
<evidence type="ECO:0000313" key="2">
    <source>
        <dbReference type="Proteomes" id="UP000827092"/>
    </source>
</evidence>
<gene>
    <name evidence="1" type="ORF">JTE90_007405</name>
</gene>
<keyword evidence="2" id="KW-1185">Reference proteome</keyword>